<organism evidence="1 2">
    <name type="scientific">Colletotrichum fructicola (strain Nara gc5)</name>
    <name type="common">Anthracnose fungus</name>
    <name type="synonym">Colletotrichum gloeosporioides (strain Nara gc5)</name>
    <dbReference type="NCBI Taxonomy" id="1213859"/>
    <lineage>
        <taxon>Eukaryota</taxon>
        <taxon>Fungi</taxon>
        <taxon>Dikarya</taxon>
        <taxon>Ascomycota</taxon>
        <taxon>Pezizomycotina</taxon>
        <taxon>Sordariomycetes</taxon>
        <taxon>Hypocreomycetidae</taxon>
        <taxon>Glomerellales</taxon>
        <taxon>Glomerellaceae</taxon>
        <taxon>Colletotrichum</taxon>
        <taxon>Colletotrichum gloeosporioides species complex</taxon>
    </lineage>
</organism>
<dbReference type="InParanoid" id="A0A7J6J4A2"/>
<proteinExistence type="predicted"/>
<reference evidence="1 2" key="2">
    <citation type="submission" date="2020-04" db="EMBL/GenBank/DDBJ databases">
        <title>Genome sequencing and assembly of multiple isolates from the Colletotrichum gloeosporioides species complex.</title>
        <authorList>
            <person name="Gan P."/>
            <person name="Shirasu K."/>
        </authorList>
    </citation>
    <scope>NUCLEOTIDE SEQUENCE [LARGE SCALE GENOMIC DNA]</scope>
    <source>
        <strain evidence="1 2">Nara gc5</strain>
    </source>
</reference>
<keyword evidence="2" id="KW-1185">Reference proteome</keyword>
<gene>
    <name evidence="1" type="ORF">CGGC5_v008423</name>
</gene>
<dbReference type="RefSeq" id="XP_066008752.1">
    <property type="nucleotide sequence ID" value="XM_066152012.1"/>
</dbReference>
<reference evidence="1 2" key="1">
    <citation type="submission" date="2012-08" db="EMBL/GenBank/DDBJ databases">
        <authorList>
            <person name="Gan P.H.P."/>
            <person name="Ikeda K."/>
            <person name="Irieda H."/>
            <person name="Narusaka M."/>
            <person name="O'Connell R.J."/>
            <person name="Narusaka Y."/>
            <person name="Takano Y."/>
            <person name="Kubo Y."/>
            <person name="Shirasu K."/>
        </authorList>
    </citation>
    <scope>NUCLEOTIDE SEQUENCE [LARGE SCALE GENOMIC DNA]</scope>
    <source>
        <strain evidence="1 2">Nara gc5</strain>
    </source>
</reference>
<dbReference type="AlphaFoldDB" id="A0A7J6J4A2"/>
<name>A0A7J6J4A2_COLFN</name>
<evidence type="ECO:0000313" key="2">
    <source>
        <dbReference type="Proteomes" id="UP000011096"/>
    </source>
</evidence>
<accession>A0A7J6J4A2</accession>
<evidence type="ECO:0000313" key="1">
    <source>
        <dbReference type="EMBL" id="KAF4484671.1"/>
    </source>
</evidence>
<sequence>MLLLSVFQSRILNSANDRGLASIFLFKGVDALPGTEFAPLILGSYGSFRQACYLHLTIASTFRPDDRPSLFHRRHRVDSFREVRI</sequence>
<dbReference type="Proteomes" id="UP000011096">
    <property type="component" value="Unassembled WGS sequence"/>
</dbReference>
<comment type="caution">
    <text evidence="1">The sequence shown here is derived from an EMBL/GenBank/DDBJ whole genome shotgun (WGS) entry which is preliminary data.</text>
</comment>
<dbReference type="EMBL" id="ANPB02000004">
    <property type="protein sequence ID" value="KAF4484671.1"/>
    <property type="molecule type" value="Genomic_DNA"/>
</dbReference>
<dbReference type="GeneID" id="90979996"/>
<protein>
    <submittedName>
        <fullName evidence="1">Uncharacterized protein</fullName>
    </submittedName>
</protein>